<evidence type="ECO:0000256" key="2">
    <source>
        <dbReference type="HAMAP-Rule" id="MF_01805"/>
    </source>
</evidence>
<dbReference type="HAMAP" id="MF_01805">
    <property type="entry name" value="ScpA"/>
    <property type="match status" value="1"/>
</dbReference>
<organism evidence="3 4">
    <name type="scientific">candidate division LCP-89 bacterium B3_LCP</name>
    <dbReference type="NCBI Taxonomy" id="2012998"/>
    <lineage>
        <taxon>Bacteria</taxon>
        <taxon>Pseudomonadati</taxon>
        <taxon>Bacteria division LCP-89</taxon>
    </lineage>
</organism>
<evidence type="ECO:0000256" key="1">
    <source>
        <dbReference type="ARBA" id="ARBA00044777"/>
    </source>
</evidence>
<keyword evidence="2" id="KW-0963">Cytoplasm</keyword>
<protein>
    <recommendedName>
        <fullName evidence="1 2">Segregation and condensation protein A</fullName>
    </recommendedName>
</protein>
<comment type="caution">
    <text evidence="3">The sequence shown here is derived from an EMBL/GenBank/DDBJ whole genome shotgun (WGS) entry which is preliminary data.</text>
</comment>
<evidence type="ECO:0000313" key="3">
    <source>
        <dbReference type="EMBL" id="TKJ40314.1"/>
    </source>
</evidence>
<dbReference type="InterPro" id="IPR003768">
    <property type="entry name" value="ScpA"/>
</dbReference>
<keyword evidence="2" id="KW-0131">Cell cycle</keyword>
<dbReference type="GO" id="GO:0007059">
    <property type="term" value="P:chromosome segregation"/>
    <property type="evidence" value="ECO:0007669"/>
    <property type="project" value="UniProtKB-UniRule"/>
</dbReference>
<comment type="subcellular location">
    <subcellularLocation>
        <location evidence="2">Cytoplasm</location>
    </subcellularLocation>
    <text evidence="2">Associated with two foci at the outer edges of the nucleoid region in young cells, and at four foci within both cell halves in older cells.</text>
</comment>
<comment type="similarity">
    <text evidence="2">Belongs to the ScpA family.</text>
</comment>
<evidence type="ECO:0000313" key="4">
    <source>
        <dbReference type="Proteomes" id="UP000319619"/>
    </source>
</evidence>
<keyword evidence="2" id="KW-0159">Chromosome partition</keyword>
<dbReference type="Pfam" id="PF02616">
    <property type="entry name" value="SMC_ScpA"/>
    <property type="match status" value="1"/>
</dbReference>
<dbReference type="Gene3D" id="6.10.250.2410">
    <property type="match status" value="1"/>
</dbReference>
<dbReference type="EMBL" id="NJBN01000005">
    <property type="protein sequence ID" value="TKJ40314.1"/>
    <property type="molecule type" value="Genomic_DNA"/>
</dbReference>
<sequence length="261" mass="30087">MKSQTDEFSKESTFEIQSGPVNEGIHLNLPVFEGPMDLLLYLIRRDEVDIFDIPISRIADEYLKSLHLMEENHLEIGGEFLVLAATLLSIKARMLLPRPELEEGEAYEDDPRRDLIERILEYKAFKESAQLFKQLEEEQSNRFSLGSTKLPEVSEVDHALQDVNLYDLLSAFKLAMDRLKGDWNSYQIAMPPQTVSQRMDYLRDRLMERPRISFSALVKEIKTRLIVILTFLAILELIRLGEIGLKGVVENDFLLVSKTAK</sequence>
<dbReference type="AlphaFoldDB" id="A0A532UZC3"/>
<name>A0A532UZC3_UNCL8</name>
<dbReference type="GO" id="GO:0005737">
    <property type="term" value="C:cytoplasm"/>
    <property type="evidence" value="ECO:0007669"/>
    <property type="project" value="UniProtKB-SubCell"/>
</dbReference>
<dbReference type="GO" id="GO:0051301">
    <property type="term" value="P:cell division"/>
    <property type="evidence" value="ECO:0007669"/>
    <property type="project" value="UniProtKB-KW"/>
</dbReference>
<proteinExistence type="inferred from homology"/>
<dbReference type="GO" id="GO:0006260">
    <property type="term" value="P:DNA replication"/>
    <property type="evidence" value="ECO:0007669"/>
    <property type="project" value="UniProtKB-UniRule"/>
</dbReference>
<comment type="subunit">
    <text evidence="2">Component of a cohesin-like complex composed of ScpA, ScpB and the Smc homodimer, in which ScpA and ScpB bind to the head domain of Smc. The presence of the three proteins is required for the association of the complex with DNA.</text>
</comment>
<dbReference type="PANTHER" id="PTHR33969">
    <property type="entry name" value="SEGREGATION AND CONDENSATION PROTEIN A"/>
    <property type="match status" value="1"/>
</dbReference>
<reference evidence="3 4" key="1">
    <citation type="submission" date="2017-06" db="EMBL/GenBank/DDBJ databases">
        <title>Novel microbial phyla capable of carbon fixation and sulfur reduction in deep-sea sediments.</title>
        <authorList>
            <person name="Huang J."/>
            <person name="Baker B."/>
            <person name="Wang Y."/>
        </authorList>
    </citation>
    <scope>NUCLEOTIDE SEQUENCE [LARGE SCALE GENOMIC DNA]</scope>
    <source>
        <strain evidence="3">B3_LCP</strain>
    </source>
</reference>
<comment type="function">
    <text evidence="2">Participates in chromosomal partition during cell division. May act via the formation of a condensin-like complex containing Smc and ScpB that pull DNA away from mid-cell into both cell halves.</text>
</comment>
<gene>
    <name evidence="2" type="primary">scpA</name>
    <name evidence="3" type="ORF">CEE37_08285</name>
</gene>
<dbReference type="PANTHER" id="PTHR33969:SF2">
    <property type="entry name" value="SEGREGATION AND CONDENSATION PROTEIN A"/>
    <property type="match status" value="1"/>
</dbReference>
<keyword evidence="2" id="KW-0132">Cell division</keyword>
<accession>A0A532UZC3</accession>
<dbReference type="Proteomes" id="UP000319619">
    <property type="component" value="Unassembled WGS sequence"/>
</dbReference>